<dbReference type="Proteomes" id="UP001258017">
    <property type="component" value="Unassembled WGS sequence"/>
</dbReference>
<gene>
    <name evidence="1" type="ORF">KPH14_003908</name>
</gene>
<evidence type="ECO:0000313" key="1">
    <source>
        <dbReference type="EMBL" id="KAK2587806.1"/>
    </source>
</evidence>
<sequence length="109" mass="12030">MIGRGRVATNYPAIVFLPSSYDTLTWVSVNEQKISRAGAGRKKNEESRRVGYGENVPYWATQHHAGASPAIEWQVEAWKGSGECEGVSQVLLHPPKIRPCNSSKRGTAY</sequence>
<accession>A0AAD9VUS3</accession>
<reference evidence="1" key="1">
    <citation type="submission" date="2021-08" db="EMBL/GenBank/DDBJ databases">
        <authorList>
            <person name="Misof B."/>
            <person name="Oliver O."/>
            <person name="Podsiadlowski L."/>
            <person name="Donath A."/>
            <person name="Peters R."/>
            <person name="Mayer C."/>
            <person name="Rust J."/>
            <person name="Gunkel S."/>
            <person name="Lesny P."/>
            <person name="Martin S."/>
            <person name="Oeyen J.P."/>
            <person name="Petersen M."/>
            <person name="Panagiotis P."/>
            <person name="Wilbrandt J."/>
            <person name="Tanja T."/>
        </authorList>
    </citation>
    <scope>NUCLEOTIDE SEQUENCE</scope>
    <source>
        <strain evidence="1">GBR_01_08_01A</strain>
        <tissue evidence="1">Thorax + abdomen</tissue>
    </source>
</reference>
<organism evidence="1 2">
    <name type="scientific">Odynerus spinipes</name>
    <dbReference type="NCBI Taxonomy" id="1348599"/>
    <lineage>
        <taxon>Eukaryota</taxon>
        <taxon>Metazoa</taxon>
        <taxon>Ecdysozoa</taxon>
        <taxon>Arthropoda</taxon>
        <taxon>Hexapoda</taxon>
        <taxon>Insecta</taxon>
        <taxon>Pterygota</taxon>
        <taxon>Neoptera</taxon>
        <taxon>Endopterygota</taxon>
        <taxon>Hymenoptera</taxon>
        <taxon>Apocrita</taxon>
        <taxon>Aculeata</taxon>
        <taxon>Vespoidea</taxon>
        <taxon>Vespidae</taxon>
        <taxon>Eumeninae</taxon>
        <taxon>Odynerus</taxon>
    </lineage>
</organism>
<evidence type="ECO:0000313" key="2">
    <source>
        <dbReference type="Proteomes" id="UP001258017"/>
    </source>
</evidence>
<dbReference type="EMBL" id="JAIFRP010000006">
    <property type="protein sequence ID" value="KAK2587806.1"/>
    <property type="molecule type" value="Genomic_DNA"/>
</dbReference>
<comment type="caution">
    <text evidence="1">The sequence shown here is derived from an EMBL/GenBank/DDBJ whole genome shotgun (WGS) entry which is preliminary data.</text>
</comment>
<reference evidence="1" key="2">
    <citation type="journal article" date="2023" name="Commun. Biol.">
        <title>Intrasexual cuticular hydrocarbon dimorphism in a wasp sheds light on hydrocarbon biosynthesis genes in Hymenoptera.</title>
        <authorList>
            <person name="Moris V.C."/>
            <person name="Podsiadlowski L."/>
            <person name="Martin S."/>
            <person name="Oeyen J.P."/>
            <person name="Donath A."/>
            <person name="Petersen M."/>
            <person name="Wilbrandt J."/>
            <person name="Misof B."/>
            <person name="Liedtke D."/>
            <person name="Thamm M."/>
            <person name="Scheiner R."/>
            <person name="Schmitt T."/>
            <person name="Niehuis O."/>
        </authorList>
    </citation>
    <scope>NUCLEOTIDE SEQUENCE</scope>
    <source>
        <strain evidence="1">GBR_01_08_01A</strain>
    </source>
</reference>
<name>A0AAD9VUS3_9HYME</name>
<keyword evidence="2" id="KW-1185">Reference proteome</keyword>
<dbReference type="AlphaFoldDB" id="A0AAD9VUS3"/>
<protein>
    <submittedName>
        <fullName evidence="1">Uncharacterized protein</fullName>
    </submittedName>
</protein>
<proteinExistence type="predicted"/>